<protein>
    <submittedName>
        <fullName evidence="1">Uncharacterized protein</fullName>
    </submittedName>
</protein>
<reference evidence="1 2" key="1">
    <citation type="journal article" date="2022" name="Hortic Res">
        <title>A haplotype resolved chromosomal level avocado genome allows analysis of novel avocado genes.</title>
        <authorList>
            <person name="Nath O."/>
            <person name="Fletcher S.J."/>
            <person name="Hayward A."/>
            <person name="Shaw L.M."/>
            <person name="Masouleh A.K."/>
            <person name="Furtado A."/>
            <person name="Henry R.J."/>
            <person name="Mitter N."/>
        </authorList>
    </citation>
    <scope>NUCLEOTIDE SEQUENCE [LARGE SCALE GENOMIC DNA]</scope>
    <source>
        <strain evidence="2">cv. Hass</strain>
    </source>
</reference>
<proteinExistence type="predicted"/>
<dbReference type="Proteomes" id="UP001234297">
    <property type="component" value="Chromosome 12"/>
</dbReference>
<comment type="caution">
    <text evidence="1">The sequence shown here is derived from an EMBL/GenBank/DDBJ whole genome shotgun (WGS) entry which is preliminary data.</text>
</comment>
<keyword evidence="2" id="KW-1185">Reference proteome</keyword>
<gene>
    <name evidence="1" type="ORF">MRB53_035946</name>
</gene>
<dbReference type="EMBL" id="CM056820">
    <property type="protein sequence ID" value="KAJ8616574.1"/>
    <property type="molecule type" value="Genomic_DNA"/>
</dbReference>
<name>A0ACC2K6I8_PERAE</name>
<evidence type="ECO:0000313" key="1">
    <source>
        <dbReference type="EMBL" id="KAJ8616574.1"/>
    </source>
</evidence>
<sequence>MLMQGRAIVFMFLLIFSLFPTTFVCGATLPQEEIDALQQIGRTLGKHDWDFSADPCSREQSWQDPSTTKVYENNVTCNCTYQGNTVCHVVSIVLKSQDLQGKLPPELAKLPSLKEIDLTRNYLNGTIPVEWGSMQLGTISLLGNRITGPIPKELWNISNLTYLNLEANMFFGDLEGIEKLAGIKRILLSSNAFSGKLPTSLASLTSLTDFRISDNNFTGRIPDFIKNWAELKILAIQGSGLQGPIPSGISSLAKLTDLRISDINGTASPFPNLDNMTGIRTLILRNCNLTGTIPDYIWTKMTKLNLLDLSFNKLEGNFPPILNKPEAAVFIYLTSNLLNGSVPEGLKKVSNVDLSYNNFTPASTCQVGNINLFRSPPTANNLSGAVRPCLKDFDCPKSLLSKFYINCGGEKVTAPVNGIHRITTFTKDQFEPSASRYEESGEYWAFSSTGNFEDDGLERDNYIGTNISRLTMPDSQLYTTARLSPLSLTYYGFCLWDGNYTVKLHFAEIMFSDNESYLSLGKRIFDIYIQGELVRKDFNIEAEAGGTHKAVVRNFTAVVKTHTLEIRFYWAGKGTQSLPYRGTYGPLISAISVESDFMPPGGNKISAGTVIGIVASVFCVIFLIIGILWWKGCFRKKSSMYEDLKRLDLQTGSFTLRQIKAATNNFDAANKIGEGGFGPVYKGLFYDGTIIAVKQLSSKSKQGNREFVNEIGMISALQHPNLVKLYGCCIEGNQLLLVYEYMENNSLARALFGPEEQQLKLDWPTRHRICVGIARDVYSFGIVALEIVSGERNTNYMPKSEGIYLLDWAYVLQERRSLIELVDPKLGSEFNKEEAIGMITIALLCTNSSSTLRPTMSAVVSMLEGRTDVQSHISVPNLSSDDLDIKAIRSHHQQIHSQEQNQSQSQSISINRPQTVSSASASDPYPIIMDLEYWNNRE</sequence>
<organism evidence="1 2">
    <name type="scientific">Persea americana</name>
    <name type="common">Avocado</name>
    <dbReference type="NCBI Taxonomy" id="3435"/>
    <lineage>
        <taxon>Eukaryota</taxon>
        <taxon>Viridiplantae</taxon>
        <taxon>Streptophyta</taxon>
        <taxon>Embryophyta</taxon>
        <taxon>Tracheophyta</taxon>
        <taxon>Spermatophyta</taxon>
        <taxon>Magnoliopsida</taxon>
        <taxon>Magnoliidae</taxon>
        <taxon>Laurales</taxon>
        <taxon>Lauraceae</taxon>
        <taxon>Persea</taxon>
    </lineage>
</organism>
<accession>A0ACC2K6I8</accession>
<evidence type="ECO:0000313" key="2">
    <source>
        <dbReference type="Proteomes" id="UP001234297"/>
    </source>
</evidence>